<dbReference type="OrthoDB" id="1523230at2"/>
<comment type="caution">
    <text evidence="13">The sequence shown here is derived from an EMBL/GenBank/DDBJ whole genome shotgun (WGS) entry which is preliminary data.</text>
</comment>
<comment type="catalytic activity">
    <reaction evidence="9">
        <text>a purine 2'-deoxy-D-ribonucleoside + phosphate = a purine nucleobase + 2-deoxy-alpha-D-ribose 1-phosphate</text>
        <dbReference type="Rhea" id="RHEA:36431"/>
        <dbReference type="ChEBI" id="CHEBI:26386"/>
        <dbReference type="ChEBI" id="CHEBI:43474"/>
        <dbReference type="ChEBI" id="CHEBI:57259"/>
        <dbReference type="ChEBI" id="CHEBI:142361"/>
        <dbReference type="EC" id="2.4.2.1"/>
    </reaction>
</comment>
<dbReference type="Gene3D" id="3.40.50.1580">
    <property type="entry name" value="Nucleoside phosphorylase domain"/>
    <property type="match status" value="1"/>
</dbReference>
<evidence type="ECO:0000256" key="2">
    <source>
        <dbReference type="ARBA" id="ARBA00005058"/>
    </source>
</evidence>
<feature type="binding site" evidence="11">
    <location>
        <position position="189"/>
    </location>
    <ligand>
        <name>a purine D-ribonucleoside</name>
        <dbReference type="ChEBI" id="CHEBI:142355"/>
    </ligand>
</feature>
<dbReference type="PANTHER" id="PTHR11904">
    <property type="entry name" value="METHYLTHIOADENOSINE/PURINE NUCLEOSIDE PHOSPHORYLASE"/>
    <property type="match status" value="1"/>
</dbReference>
<evidence type="ECO:0000256" key="7">
    <source>
        <dbReference type="ARBA" id="ARBA00022676"/>
    </source>
</evidence>
<feature type="binding site" evidence="11">
    <location>
        <position position="68"/>
    </location>
    <ligand>
        <name>phosphate</name>
        <dbReference type="ChEBI" id="CHEBI:43474"/>
    </ligand>
</feature>
<dbReference type="GO" id="GO:0005737">
    <property type="term" value="C:cytoplasm"/>
    <property type="evidence" value="ECO:0007669"/>
    <property type="project" value="TreeGrafter"/>
</dbReference>
<evidence type="ECO:0000256" key="3">
    <source>
        <dbReference type="ARBA" id="ARBA00006751"/>
    </source>
</evidence>
<accession>A0A542DNP0</accession>
<dbReference type="RefSeq" id="WP_142000360.1">
    <property type="nucleotide sequence ID" value="NZ_VFML01000001.1"/>
</dbReference>
<feature type="binding site" evidence="11">
    <location>
        <begin position="88"/>
        <end position="90"/>
    </location>
    <ligand>
        <name>phosphate</name>
        <dbReference type="ChEBI" id="CHEBI:43474"/>
    </ligand>
</feature>
<dbReference type="SUPFAM" id="SSF53167">
    <property type="entry name" value="Purine and uridine phosphorylases"/>
    <property type="match status" value="1"/>
</dbReference>
<dbReference type="NCBIfam" id="TIGR01698">
    <property type="entry name" value="PUNP"/>
    <property type="match status" value="1"/>
</dbReference>
<organism evidence="13 14">
    <name type="scientific">Amycolatopsis cihanbeyliensis</name>
    <dbReference type="NCBI Taxonomy" id="1128664"/>
    <lineage>
        <taxon>Bacteria</taxon>
        <taxon>Bacillati</taxon>
        <taxon>Actinomycetota</taxon>
        <taxon>Actinomycetes</taxon>
        <taxon>Pseudonocardiales</taxon>
        <taxon>Pseudonocardiaceae</taxon>
        <taxon>Amycolatopsis</taxon>
    </lineage>
</organism>
<feature type="binding site" evidence="11">
    <location>
        <position position="36"/>
    </location>
    <ligand>
        <name>phosphate</name>
        <dbReference type="ChEBI" id="CHEBI:43474"/>
    </ligand>
</feature>
<dbReference type="InterPro" id="IPR035994">
    <property type="entry name" value="Nucleoside_phosphorylase_sf"/>
</dbReference>
<dbReference type="PROSITE" id="PS01240">
    <property type="entry name" value="PNP_MTAP_2"/>
    <property type="match status" value="1"/>
</dbReference>
<dbReference type="PANTHER" id="PTHR11904:SF9">
    <property type="entry name" value="PURINE NUCLEOSIDE PHOSPHORYLASE-RELATED"/>
    <property type="match status" value="1"/>
</dbReference>
<evidence type="ECO:0000313" key="13">
    <source>
        <dbReference type="EMBL" id="TQJ04713.1"/>
    </source>
</evidence>
<comment type="subunit">
    <text evidence="4">Homotrimer.</text>
</comment>
<feature type="binding site" evidence="11">
    <location>
        <position position="231"/>
    </location>
    <ligand>
        <name>a purine D-ribonucleoside</name>
        <dbReference type="ChEBI" id="CHEBI:142355"/>
    </ligand>
</feature>
<reference evidence="13 14" key="1">
    <citation type="submission" date="2019-06" db="EMBL/GenBank/DDBJ databases">
        <title>Sequencing the genomes of 1000 actinobacteria strains.</title>
        <authorList>
            <person name="Klenk H.-P."/>
        </authorList>
    </citation>
    <scope>NUCLEOTIDE SEQUENCE [LARGE SCALE GENOMIC DNA]</scope>
    <source>
        <strain evidence="13 14">DSM 45679</strain>
    </source>
</reference>
<dbReference type="CDD" id="cd09009">
    <property type="entry name" value="PNP-EcPNPII_like"/>
    <property type="match status" value="1"/>
</dbReference>
<protein>
    <recommendedName>
        <fullName evidence="6 10">Purine nucleoside phosphorylase</fullName>
        <ecNumber evidence="5 10">2.4.2.1</ecNumber>
    </recommendedName>
    <alternativeName>
        <fullName evidence="10">Inosine-guanosine phosphorylase</fullName>
    </alternativeName>
</protein>
<dbReference type="InterPro" id="IPR018099">
    <property type="entry name" value="Purine_phosphorylase-2_CS"/>
</dbReference>
<dbReference type="Proteomes" id="UP000320876">
    <property type="component" value="Unassembled WGS sequence"/>
</dbReference>
<sequence length="268" mass="27669">MTENVDQPAEPAGAAASALAERTGFAKHDVAVVLGSGWRPAAEVIGEPDAEVPLGELPGFETPSAVGHGGTVRSVRVGDKRALVLLGRTHLYEGKGVAPVVHGVRTAAACGVRTVLLTNAAGGLREGLQVGQPVLVADHLNMTATSPITGARFVDLVDAYSTRLRALAKEIDPSLAEGVYAGLPGPHFETPAEIRMLRTLGADLVGMSTVLETIAARAEGVEVFGLSLVTNLAAGITGEPLDHEEVLEAGRAAAERMGTLLRELVARS</sequence>
<dbReference type="GO" id="GO:0004731">
    <property type="term" value="F:purine-nucleoside phosphorylase activity"/>
    <property type="evidence" value="ECO:0007669"/>
    <property type="project" value="UniProtKB-UniRule"/>
</dbReference>
<evidence type="ECO:0000256" key="1">
    <source>
        <dbReference type="ARBA" id="ARBA00002678"/>
    </source>
</evidence>
<comment type="function">
    <text evidence="1">The purine nucleoside phosphorylases catalyze the phosphorolytic breakdown of the N-glycosidic bond in the beta-(deoxy)ribonucleoside molecules, with the formation of the corresponding free purine bases and pentose-1-phosphate. Cleaves guanosine, inosine, 2'-deoxyguanosine and 2'-deoxyinosine.</text>
</comment>
<comment type="similarity">
    <text evidence="3 10">Belongs to the PNP/MTAP phosphorylase family.</text>
</comment>
<dbReference type="EC" id="2.4.2.1" evidence="5 10"/>
<evidence type="ECO:0000256" key="5">
    <source>
        <dbReference type="ARBA" id="ARBA00011886"/>
    </source>
</evidence>
<dbReference type="AlphaFoldDB" id="A0A542DNP0"/>
<dbReference type="GO" id="GO:0009116">
    <property type="term" value="P:nucleoside metabolic process"/>
    <property type="evidence" value="ECO:0007669"/>
    <property type="project" value="UniProtKB-UniRule"/>
</dbReference>
<dbReference type="InterPro" id="IPR011268">
    <property type="entry name" value="Purine_phosphorylase"/>
</dbReference>
<evidence type="ECO:0000313" key="14">
    <source>
        <dbReference type="Proteomes" id="UP000320876"/>
    </source>
</evidence>
<dbReference type="Pfam" id="PF01048">
    <property type="entry name" value="PNP_UDP_1"/>
    <property type="match status" value="1"/>
</dbReference>
<keyword evidence="7 10" id="KW-0328">Glycosyltransferase</keyword>
<evidence type="ECO:0000256" key="4">
    <source>
        <dbReference type="ARBA" id="ARBA00011233"/>
    </source>
</evidence>
<feature type="binding site" evidence="11">
    <location>
        <position position="120"/>
    </location>
    <ligand>
        <name>phosphate</name>
        <dbReference type="ChEBI" id="CHEBI:43474"/>
    </ligand>
</feature>
<dbReference type="NCBIfam" id="NF006054">
    <property type="entry name" value="PRK08202.1"/>
    <property type="match status" value="1"/>
</dbReference>
<dbReference type="EMBL" id="VFML01000001">
    <property type="protein sequence ID" value="TQJ04713.1"/>
    <property type="molecule type" value="Genomic_DNA"/>
</dbReference>
<dbReference type="NCBIfam" id="TIGR01697">
    <property type="entry name" value="PNPH-PUNA-XAPA"/>
    <property type="match status" value="1"/>
</dbReference>
<evidence type="ECO:0000259" key="12">
    <source>
        <dbReference type="Pfam" id="PF01048"/>
    </source>
</evidence>
<dbReference type="PIRSF" id="PIRSF000477">
    <property type="entry name" value="PurNPase"/>
    <property type="match status" value="1"/>
</dbReference>
<comment type="pathway">
    <text evidence="2 10">Purine metabolism; purine nucleoside salvage.</text>
</comment>
<evidence type="ECO:0000256" key="11">
    <source>
        <dbReference type="PIRSR" id="PIRSR000477-2"/>
    </source>
</evidence>
<proteinExistence type="inferred from homology"/>
<keyword evidence="14" id="KW-1185">Reference proteome</keyword>
<dbReference type="InterPro" id="IPR000845">
    <property type="entry name" value="Nucleoside_phosphorylase_d"/>
</dbReference>
<feature type="binding site" evidence="11">
    <location>
        <position position="208"/>
    </location>
    <ligand>
        <name>phosphate</name>
        <dbReference type="ChEBI" id="CHEBI:43474"/>
    </ligand>
</feature>
<feature type="domain" description="Nucleoside phosphorylase" evidence="12">
    <location>
        <begin position="30"/>
        <end position="266"/>
    </location>
</feature>
<evidence type="ECO:0000256" key="10">
    <source>
        <dbReference type="PIRNR" id="PIRNR000477"/>
    </source>
</evidence>
<name>A0A542DNP0_AMYCI</name>
<dbReference type="InterPro" id="IPR011269">
    <property type="entry name" value="PUNP"/>
</dbReference>
<dbReference type="UniPathway" id="UPA00606"/>
<gene>
    <name evidence="13" type="ORF">FB471_4521</name>
</gene>
<evidence type="ECO:0000256" key="9">
    <source>
        <dbReference type="ARBA" id="ARBA00048556"/>
    </source>
</evidence>
<evidence type="ECO:0000256" key="6">
    <source>
        <dbReference type="ARBA" id="ARBA00013834"/>
    </source>
</evidence>
<evidence type="ECO:0000256" key="8">
    <source>
        <dbReference type="ARBA" id="ARBA00022679"/>
    </source>
</evidence>
<keyword evidence="8 10" id="KW-0808">Transferase</keyword>